<keyword evidence="9" id="KW-1185">Reference proteome</keyword>
<evidence type="ECO:0000313" key="8">
    <source>
        <dbReference type="EMBL" id="PSS27157.1"/>
    </source>
</evidence>
<feature type="region of interest" description="Disordered" evidence="7">
    <location>
        <begin position="214"/>
        <end position="240"/>
    </location>
</feature>
<dbReference type="PANTHER" id="PTHR37799">
    <property type="entry name" value="37S RIBOSOMAL PROTEIN S25, MITOCHONDRIAL"/>
    <property type="match status" value="1"/>
</dbReference>
<accession>A0A2T3BCL9</accession>
<evidence type="ECO:0000256" key="1">
    <source>
        <dbReference type="ARBA" id="ARBA00004173"/>
    </source>
</evidence>
<dbReference type="EMBL" id="KZ679006">
    <property type="protein sequence ID" value="PSS27157.1"/>
    <property type="molecule type" value="Genomic_DNA"/>
</dbReference>
<feature type="compositionally biased region" description="Low complexity" evidence="7">
    <location>
        <begin position="227"/>
        <end position="240"/>
    </location>
</feature>
<evidence type="ECO:0000256" key="2">
    <source>
        <dbReference type="ARBA" id="ARBA00009864"/>
    </source>
</evidence>
<evidence type="ECO:0000256" key="6">
    <source>
        <dbReference type="PIRNR" id="PIRNR029764"/>
    </source>
</evidence>
<keyword evidence="5 6" id="KW-0687">Ribonucleoprotein</keyword>
<organism evidence="8 9">
    <name type="scientific">Amorphotheca resinae ATCC 22711</name>
    <dbReference type="NCBI Taxonomy" id="857342"/>
    <lineage>
        <taxon>Eukaryota</taxon>
        <taxon>Fungi</taxon>
        <taxon>Dikarya</taxon>
        <taxon>Ascomycota</taxon>
        <taxon>Pezizomycotina</taxon>
        <taxon>Leotiomycetes</taxon>
        <taxon>Helotiales</taxon>
        <taxon>Amorphothecaceae</taxon>
        <taxon>Amorphotheca</taxon>
    </lineage>
</organism>
<dbReference type="GeneID" id="36570216"/>
<dbReference type="GO" id="GO:0005763">
    <property type="term" value="C:mitochondrial small ribosomal subunit"/>
    <property type="evidence" value="ECO:0007669"/>
    <property type="project" value="UniProtKB-UniRule"/>
</dbReference>
<dbReference type="InParanoid" id="A0A2T3BCL9"/>
<name>A0A2T3BCL9_AMORE</name>
<keyword evidence="4 6" id="KW-0496">Mitochondrion</keyword>
<feature type="region of interest" description="Disordered" evidence="7">
    <location>
        <begin position="44"/>
        <end position="65"/>
    </location>
</feature>
<feature type="compositionally biased region" description="Basic residues" evidence="7">
    <location>
        <begin position="54"/>
        <end position="65"/>
    </location>
</feature>
<dbReference type="PIRSF" id="PIRSF029764">
    <property type="entry name" value="RSM25"/>
    <property type="match status" value="1"/>
</dbReference>
<dbReference type="RefSeq" id="XP_024724682.1">
    <property type="nucleotide sequence ID" value="XM_024862135.1"/>
</dbReference>
<sequence>MRGVNLKPSRVYQTASMLLESHSISQPPPWYSTIGAIPPSEILTRTLPTQHQERKPKSRVRKPSKMFKPQPIEYEEDRLRREFYGDHPWELARPRIVLENDGRDGQRCDWSRLQQTGRPLNGESVVQRQLWLMNNAGLSKNQAYDLVRKEFYALRHEEEVERRVAKEEALWVGAQFGKSALEVGMELEDKTYEQWKEWAIKETEAIERQRDSAYTTIGTPNEEEGGLELATETTEQSTLV</sequence>
<reference evidence="8 9" key="1">
    <citation type="journal article" date="2018" name="New Phytol.">
        <title>Comparative genomics and transcriptomics depict ericoid mycorrhizal fungi as versatile saprotrophs and plant mutualists.</title>
        <authorList>
            <person name="Martino E."/>
            <person name="Morin E."/>
            <person name="Grelet G.A."/>
            <person name="Kuo A."/>
            <person name="Kohler A."/>
            <person name="Daghino S."/>
            <person name="Barry K.W."/>
            <person name="Cichocki N."/>
            <person name="Clum A."/>
            <person name="Dockter R.B."/>
            <person name="Hainaut M."/>
            <person name="Kuo R.C."/>
            <person name="LaButti K."/>
            <person name="Lindahl B.D."/>
            <person name="Lindquist E.A."/>
            <person name="Lipzen A."/>
            <person name="Khouja H.R."/>
            <person name="Magnuson J."/>
            <person name="Murat C."/>
            <person name="Ohm R.A."/>
            <person name="Singer S.W."/>
            <person name="Spatafora J.W."/>
            <person name="Wang M."/>
            <person name="Veneault-Fourrey C."/>
            <person name="Henrissat B."/>
            <person name="Grigoriev I.V."/>
            <person name="Martin F.M."/>
            <person name="Perotto S."/>
        </authorList>
    </citation>
    <scope>NUCLEOTIDE SEQUENCE [LARGE SCALE GENOMIC DNA]</scope>
    <source>
        <strain evidence="8 9">ATCC 22711</strain>
    </source>
</reference>
<dbReference type="PANTHER" id="PTHR37799:SF1">
    <property type="entry name" value="SMALL RIBOSOMAL SUBUNIT PROTEIN MS23"/>
    <property type="match status" value="1"/>
</dbReference>
<dbReference type="InterPro" id="IPR016939">
    <property type="entry name" value="Ribosomal_mS23_fun"/>
</dbReference>
<dbReference type="Proteomes" id="UP000241818">
    <property type="component" value="Unassembled WGS sequence"/>
</dbReference>
<evidence type="ECO:0000313" key="9">
    <source>
        <dbReference type="Proteomes" id="UP000241818"/>
    </source>
</evidence>
<dbReference type="AlphaFoldDB" id="A0A2T3BCL9"/>
<dbReference type="InterPro" id="IPR059242">
    <property type="entry name" value="mS23_dom"/>
</dbReference>
<evidence type="ECO:0000256" key="4">
    <source>
        <dbReference type="ARBA" id="ARBA00023128"/>
    </source>
</evidence>
<dbReference type="FunCoup" id="A0A2T3BCL9">
    <property type="interactions" value="114"/>
</dbReference>
<protein>
    <recommendedName>
        <fullName evidence="6">37S ribosomal protein S25, mitochondrial</fullName>
    </recommendedName>
</protein>
<evidence type="ECO:0000256" key="7">
    <source>
        <dbReference type="SAM" id="MobiDB-lite"/>
    </source>
</evidence>
<comment type="similarity">
    <text evidence="2">Belongs to the mitochondrion-specific ribosomal protein mS23 family.</text>
</comment>
<dbReference type="Pfam" id="PF13741">
    <property type="entry name" value="MRP-S25"/>
    <property type="match status" value="1"/>
</dbReference>
<dbReference type="CDD" id="cd23701">
    <property type="entry name" value="At1g26750"/>
    <property type="match status" value="1"/>
</dbReference>
<dbReference type="OrthoDB" id="5542239at2759"/>
<evidence type="ECO:0000256" key="5">
    <source>
        <dbReference type="ARBA" id="ARBA00023274"/>
    </source>
</evidence>
<evidence type="ECO:0000256" key="3">
    <source>
        <dbReference type="ARBA" id="ARBA00022980"/>
    </source>
</evidence>
<dbReference type="GO" id="GO:0003735">
    <property type="term" value="F:structural constituent of ribosome"/>
    <property type="evidence" value="ECO:0007669"/>
    <property type="project" value="UniProtKB-UniRule"/>
</dbReference>
<proteinExistence type="inferred from homology"/>
<dbReference type="STRING" id="857342.A0A2T3BCL9"/>
<keyword evidence="3 6" id="KW-0689">Ribosomal protein</keyword>
<gene>
    <name evidence="8" type="ORF">M430DRAFT_130383</name>
</gene>
<comment type="subunit">
    <text evidence="6">Component of the mitochondrial small ribosomal subunit.</text>
</comment>
<comment type="subcellular location">
    <subcellularLocation>
        <location evidence="1 6">Mitochondrion</location>
    </subcellularLocation>
</comment>